<dbReference type="Gene3D" id="3.40.50.150">
    <property type="entry name" value="Vaccinia Virus protein VP39"/>
    <property type="match status" value="1"/>
</dbReference>
<keyword evidence="2 6" id="KW-0808">Transferase</keyword>
<dbReference type="Gene3D" id="1.10.10.10">
    <property type="entry name" value="Winged helix-like DNA-binding domain superfamily/Winged helix DNA-binding domain"/>
    <property type="match status" value="1"/>
</dbReference>
<dbReference type="CDD" id="cd02440">
    <property type="entry name" value="AdoMet_MTases"/>
    <property type="match status" value="1"/>
</dbReference>
<dbReference type="InterPro" id="IPR036390">
    <property type="entry name" value="WH_DNA-bd_sf"/>
</dbReference>
<dbReference type="EMBL" id="AORZ01000004">
    <property type="protein sequence ID" value="EMF02168.1"/>
    <property type="molecule type" value="Genomic_DNA"/>
</dbReference>
<sequence>MTGTGDGTQVGPRSDRIMRLINGYWATGTLGTAAACDLFTHLEAGAATPAALAERAGIAPRGAQALLDGLVALGLVTVAEGRYRNTPEASAFLVADRPESLAGFARLKMGHMASLAALPDAVRAGGPVADAVVEIADNPHWEGLVQAIAAQTVPVAHLAAEALGLADAGRISVLDIGGGSGVCSAVWLGLNPDARAVQIDWAPINAIARRLLAERGVGDRVEHVDGDFHTVDFGDRDHDVVMYSNIAHQEGPEENQAIFTRARRALRAGGTLVVSDYIADDDRGGPPFALTFAGEMLLKSRRGSTWRRRDYRTWLTAAGFEDVRFLDTPSPTTLVLAR</sequence>
<dbReference type="InterPro" id="IPR001077">
    <property type="entry name" value="COMT_C"/>
</dbReference>
<dbReference type="PANTHER" id="PTHR43712">
    <property type="entry name" value="PUTATIVE (AFU_ORTHOLOGUE AFUA_4G14580)-RELATED"/>
    <property type="match status" value="1"/>
</dbReference>
<dbReference type="InterPro" id="IPR012967">
    <property type="entry name" value="COMT_dimerisation"/>
</dbReference>
<dbReference type="GO" id="GO:0032259">
    <property type="term" value="P:methylation"/>
    <property type="evidence" value="ECO:0007669"/>
    <property type="project" value="UniProtKB-KW"/>
</dbReference>
<dbReference type="Pfam" id="PF00891">
    <property type="entry name" value="Methyltransf_2"/>
    <property type="match status" value="1"/>
</dbReference>
<reference evidence="6 7" key="1">
    <citation type="journal article" date="2013" name="Genome Announc.">
        <title>Whole-Genome Shotgun Assembly and Analysis of the Genome of Streptomyces mobaraensis DSM 40847, a Strain for Industrial Production of Microbial Transglutaminase.</title>
        <authorList>
            <person name="Yang H."/>
            <person name="He T."/>
            <person name="Wu W."/>
            <person name="Zhu W."/>
            <person name="Lu B."/>
            <person name="Sun W."/>
        </authorList>
    </citation>
    <scope>NUCLEOTIDE SEQUENCE [LARGE SCALE GENOMIC DNA]</scope>
    <source>
        <strain evidence="6 7">DSM 40847</strain>
    </source>
</reference>
<organism evidence="6 7">
    <name type="scientific">Streptomyces mobaraensis (strain ATCC 29032 / DSM 40847 / JCM 4168 / NBRC 13819 / NCIMB 11159 / IPCR 16-22)</name>
    <dbReference type="NCBI Taxonomy" id="1223523"/>
    <lineage>
        <taxon>Bacteria</taxon>
        <taxon>Bacillati</taxon>
        <taxon>Actinomycetota</taxon>
        <taxon>Actinomycetes</taxon>
        <taxon>Kitasatosporales</taxon>
        <taxon>Streptomycetaceae</taxon>
        <taxon>Streptomyces</taxon>
    </lineage>
</organism>
<keyword evidence="1 6" id="KW-0489">Methyltransferase</keyword>
<dbReference type="SUPFAM" id="SSF53335">
    <property type="entry name" value="S-adenosyl-L-methionine-dependent methyltransferases"/>
    <property type="match status" value="1"/>
</dbReference>
<dbReference type="Pfam" id="PF08100">
    <property type="entry name" value="Dimerisation"/>
    <property type="match status" value="1"/>
</dbReference>
<evidence type="ECO:0000259" key="5">
    <source>
        <dbReference type="Pfam" id="PF08100"/>
    </source>
</evidence>
<evidence type="ECO:0000256" key="2">
    <source>
        <dbReference type="ARBA" id="ARBA00022679"/>
    </source>
</evidence>
<dbReference type="InterPro" id="IPR016461">
    <property type="entry name" value="COMT-like"/>
</dbReference>
<dbReference type="InterPro" id="IPR036388">
    <property type="entry name" value="WH-like_DNA-bd_sf"/>
</dbReference>
<dbReference type="AlphaFoldDB" id="M3B836"/>
<accession>M3B836</accession>
<dbReference type="SUPFAM" id="SSF46785">
    <property type="entry name" value="Winged helix' DNA-binding domain"/>
    <property type="match status" value="1"/>
</dbReference>
<dbReference type="STRING" id="1223523.H340_03024"/>
<feature type="domain" description="O-methyltransferase dimerisation" evidence="5">
    <location>
        <begin position="18"/>
        <end position="94"/>
    </location>
</feature>
<keyword evidence="3" id="KW-0949">S-adenosyl-L-methionine</keyword>
<evidence type="ECO:0000256" key="3">
    <source>
        <dbReference type="ARBA" id="ARBA00022691"/>
    </source>
</evidence>
<gene>
    <name evidence="6" type="ORF">H340_03024</name>
</gene>
<dbReference type="PROSITE" id="PS51683">
    <property type="entry name" value="SAM_OMT_II"/>
    <property type="match status" value="1"/>
</dbReference>
<protein>
    <submittedName>
        <fullName evidence="6">Helix-turn-helix SAM-dependent methyltransferase</fullName>
    </submittedName>
</protein>
<dbReference type="GO" id="GO:0046983">
    <property type="term" value="F:protein dimerization activity"/>
    <property type="evidence" value="ECO:0007669"/>
    <property type="project" value="InterPro"/>
</dbReference>
<evidence type="ECO:0000256" key="1">
    <source>
        <dbReference type="ARBA" id="ARBA00022603"/>
    </source>
</evidence>
<dbReference type="RefSeq" id="WP_004939144.1">
    <property type="nucleotide sequence ID" value="NZ_AORZ01000004.1"/>
</dbReference>
<dbReference type="Proteomes" id="UP000011740">
    <property type="component" value="Unassembled WGS sequence"/>
</dbReference>
<dbReference type="PATRIC" id="fig|1223523.3.peg.619"/>
<proteinExistence type="predicted"/>
<comment type="caution">
    <text evidence="6">The sequence shown here is derived from an EMBL/GenBank/DDBJ whole genome shotgun (WGS) entry which is preliminary data.</text>
</comment>
<evidence type="ECO:0000259" key="4">
    <source>
        <dbReference type="Pfam" id="PF00891"/>
    </source>
</evidence>
<dbReference type="PANTHER" id="PTHR43712:SF2">
    <property type="entry name" value="O-METHYLTRANSFERASE CICE"/>
    <property type="match status" value="1"/>
</dbReference>
<dbReference type="InterPro" id="IPR029063">
    <property type="entry name" value="SAM-dependent_MTases_sf"/>
</dbReference>
<dbReference type="GO" id="GO:0008171">
    <property type="term" value="F:O-methyltransferase activity"/>
    <property type="evidence" value="ECO:0007669"/>
    <property type="project" value="InterPro"/>
</dbReference>
<name>M3B836_STRM1</name>
<evidence type="ECO:0000313" key="6">
    <source>
        <dbReference type="EMBL" id="EMF02168.1"/>
    </source>
</evidence>
<dbReference type="eggNOG" id="COG2226">
    <property type="taxonomic scope" value="Bacteria"/>
</dbReference>
<evidence type="ECO:0000313" key="7">
    <source>
        <dbReference type="Proteomes" id="UP000011740"/>
    </source>
</evidence>
<feature type="domain" description="O-methyltransferase C-terminal" evidence="4">
    <location>
        <begin position="172"/>
        <end position="321"/>
    </location>
</feature>